<protein>
    <submittedName>
        <fullName evidence="3">Uncharacterized protein</fullName>
    </submittedName>
</protein>
<evidence type="ECO:0000313" key="2">
    <source>
        <dbReference type="Proteomes" id="UP000887540"/>
    </source>
</evidence>
<dbReference type="AlphaFoldDB" id="A0A914DHS8"/>
<reference evidence="3" key="1">
    <citation type="submission" date="2022-11" db="UniProtKB">
        <authorList>
            <consortium name="WormBaseParasite"/>
        </authorList>
    </citation>
    <scope>IDENTIFICATION</scope>
</reference>
<keyword evidence="1" id="KW-0732">Signal</keyword>
<evidence type="ECO:0000313" key="3">
    <source>
        <dbReference type="WBParaSite" id="ACRNAN_scaffold27367.g14391.t1"/>
    </source>
</evidence>
<dbReference type="WBParaSite" id="ACRNAN_scaffold27367.g14391.t1">
    <property type="protein sequence ID" value="ACRNAN_scaffold27367.g14391.t1"/>
    <property type="gene ID" value="ACRNAN_scaffold27367.g14391"/>
</dbReference>
<accession>A0A914DHS8</accession>
<organism evidence="2 3">
    <name type="scientific">Acrobeloides nanus</name>
    <dbReference type="NCBI Taxonomy" id="290746"/>
    <lineage>
        <taxon>Eukaryota</taxon>
        <taxon>Metazoa</taxon>
        <taxon>Ecdysozoa</taxon>
        <taxon>Nematoda</taxon>
        <taxon>Chromadorea</taxon>
        <taxon>Rhabditida</taxon>
        <taxon>Tylenchina</taxon>
        <taxon>Cephalobomorpha</taxon>
        <taxon>Cephaloboidea</taxon>
        <taxon>Cephalobidae</taxon>
        <taxon>Acrobeloides</taxon>
    </lineage>
</organism>
<dbReference type="Proteomes" id="UP000887540">
    <property type="component" value="Unplaced"/>
</dbReference>
<feature type="signal peptide" evidence="1">
    <location>
        <begin position="1"/>
        <end position="21"/>
    </location>
</feature>
<name>A0A914DHS8_9BILA</name>
<feature type="chain" id="PRO_5037894024" evidence="1">
    <location>
        <begin position="22"/>
        <end position="101"/>
    </location>
</feature>
<keyword evidence="2" id="KW-1185">Reference proteome</keyword>
<proteinExistence type="predicted"/>
<evidence type="ECO:0000256" key="1">
    <source>
        <dbReference type="SAM" id="SignalP"/>
    </source>
</evidence>
<sequence length="101" mass="11664">MSFLLIFLTSFCLLNLYQVQGNPIKDPQDEKFDRCCEPILNESIRNIACRYPSHVASWNMTLQIEIAIVVNQYVECYTDGKDNRECCEKSGVNGEYKDCQV</sequence>